<name>A0A517Y1E4_9BACT</name>
<sequence length="437" mass="47773">MPDPAPPSSCVVLVPVGGAIDPGCDDALRELERRGHPVWRVRGYSAVDAARNQMATDALAQGYDELMWIDSDVAFDPADVGRLRAHGLPFTCGLYPKKGPRQFACEFLPGTPAVRFGVNGGLVEVRYCGFGFTHVRREVFDAVRMHHRLPTCNQRFGSLLVPYFEPLSIPEPGGRWSLSEDYAFCERARRAGFGPLADTRVRVWHVGPYRYGWEDAGGGTPRYGDYTFHLPGAPPGEPVPAAAPPAPPPADGFTQDWFTAHVPLWERLLTPLAGRPVHALEVGVFEGRGSVWLLDHVLTHPEATLTWVDTFAGGADHAGTDLAGLEGRFRANTARFGGKARGTVGRSADVLRGMTGERFDLVYIDASHEAADVLADAVLAWPLLRPGGLLGFDDYGWRGFPQPERCPALGIDAFLAAMRGRYVELHRGEQVWVRKTA</sequence>
<evidence type="ECO:0008006" key="3">
    <source>
        <dbReference type="Google" id="ProtNLM"/>
    </source>
</evidence>
<protein>
    <recommendedName>
        <fullName evidence="3">Class I SAM-dependent methyltransferase</fullName>
    </recommendedName>
</protein>
<dbReference type="RefSeq" id="WP_202920446.1">
    <property type="nucleotide sequence ID" value="NZ_CP036273.1"/>
</dbReference>
<evidence type="ECO:0000313" key="1">
    <source>
        <dbReference type="EMBL" id="QDU23565.1"/>
    </source>
</evidence>
<gene>
    <name evidence="1" type="ORF">ETAA1_55660</name>
</gene>
<dbReference type="SUPFAM" id="SSF53335">
    <property type="entry name" value="S-adenosyl-L-methionine-dependent methyltransferases"/>
    <property type="match status" value="1"/>
</dbReference>
<dbReference type="KEGG" id="uli:ETAA1_55660"/>
<evidence type="ECO:0000313" key="2">
    <source>
        <dbReference type="Proteomes" id="UP000319576"/>
    </source>
</evidence>
<organism evidence="1 2">
    <name type="scientific">Urbifossiella limnaea</name>
    <dbReference type="NCBI Taxonomy" id="2528023"/>
    <lineage>
        <taxon>Bacteria</taxon>
        <taxon>Pseudomonadati</taxon>
        <taxon>Planctomycetota</taxon>
        <taxon>Planctomycetia</taxon>
        <taxon>Gemmatales</taxon>
        <taxon>Gemmataceae</taxon>
        <taxon>Urbifossiella</taxon>
    </lineage>
</organism>
<dbReference type="Pfam" id="PF13578">
    <property type="entry name" value="Methyltransf_24"/>
    <property type="match status" value="1"/>
</dbReference>
<accession>A0A517Y1E4</accession>
<dbReference type="AlphaFoldDB" id="A0A517Y1E4"/>
<dbReference type="EMBL" id="CP036273">
    <property type="protein sequence ID" value="QDU23565.1"/>
    <property type="molecule type" value="Genomic_DNA"/>
</dbReference>
<dbReference type="Gene3D" id="3.90.550.40">
    <property type="match status" value="1"/>
</dbReference>
<keyword evidence="2" id="KW-1185">Reference proteome</keyword>
<dbReference type="Gene3D" id="3.40.50.150">
    <property type="entry name" value="Vaccinia Virus protein VP39"/>
    <property type="match status" value="1"/>
</dbReference>
<dbReference type="InterPro" id="IPR029063">
    <property type="entry name" value="SAM-dependent_MTases_sf"/>
</dbReference>
<dbReference type="InterPro" id="IPR029044">
    <property type="entry name" value="Nucleotide-diphossugar_trans"/>
</dbReference>
<proteinExistence type="predicted"/>
<dbReference type="Proteomes" id="UP000319576">
    <property type="component" value="Chromosome"/>
</dbReference>
<reference evidence="1 2" key="1">
    <citation type="submission" date="2019-02" db="EMBL/GenBank/DDBJ databases">
        <title>Deep-cultivation of Planctomycetes and their phenomic and genomic characterization uncovers novel biology.</title>
        <authorList>
            <person name="Wiegand S."/>
            <person name="Jogler M."/>
            <person name="Boedeker C."/>
            <person name="Pinto D."/>
            <person name="Vollmers J."/>
            <person name="Rivas-Marin E."/>
            <person name="Kohn T."/>
            <person name="Peeters S.H."/>
            <person name="Heuer A."/>
            <person name="Rast P."/>
            <person name="Oberbeckmann S."/>
            <person name="Bunk B."/>
            <person name="Jeske O."/>
            <person name="Meyerdierks A."/>
            <person name="Storesund J.E."/>
            <person name="Kallscheuer N."/>
            <person name="Luecker S."/>
            <person name="Lage O.M."/>
            <person name="Pohl T."/>
            <person name="Merkel B.J."/>
            <person name="Hornburger P."/>
            <person name="Mueller R.-W."/>
            <person name="Bruemmer F."/>
            <person name="Labrenz M."/>
            <person name="Spormann A.M."/>
            <person name="Op den Camp H."/>
            <person name="Overmann J."/>
            <person name="Amann R."/>
            <person name="Jetten M.S.M."/>
            <person name="Mascher T."/>
            <person name="Medema M.H."/>
            <person name="Devos D.P."/>
            <person name="Kaster A.-K."/>
            <person name="Ovreas L."/>
            <person name="Rohde M."/>
            <person name="Galperin M.Y."/>
            <person name="Jogler C."/>
        </authorList>
    </citation>
    <scope>NUCLEOTIDE SEQUENCE [LARGE SCALE GENOMIC DNA]</scope>
    <source>
        <strain evidence="1 2">ETA_A1</strain>
    </source>
</reference>
<dbReference type="SUPFAM" id="SSF53448">
    <property type="entry name" value="Nucleotide-diphospho-sugar transferases"/>
    <property type="match status" value="1"/>
</dbReference>